<comment type="caution">
    <text evidence="2">The sequence shown here is derived from an EMBL/GenBank/DDBJ whole genome shotgun (WGS) entry which is preliminary data.</text>
</comment>
<proteinExistence type="predicted"/>
<dbReference type="Proteomes" id="UP000523955">
    <property type="component" value="Unassembled WGS sequence"/>
</dbReference>
<feature type="signal peptide" evidence="1">
    <location>
        <begin position="1"/>
        <end position="23"/>
    </location>
</feature>
<dbReference type="PROSITE" id="PS51318">
    <property type="entry name" value="TAT"/>
    <property type="match status" value="1"/>
</dbReference>
<evidence type="ECO:0000313" key="3">
    <source>
        <dbReference type="Proteomes" id="UP000523955"/>
    </source>
</evidence>
<evidence type="ECO:0008006" key="4">
    <source>
        <dbReference type="Google" id="ProtNLM"/>
    </source>
</evidence>
<dbReference type="EMBL" id="JACKXE010000001">
    <property type="protein sequence ID" value="MBB6626844.1"/>
    <property type="molecule type" value="Genomic_DNA"/>
</dbReference>
<reference evidence="2 3" key="1">
    <citation type="submission" date="2020-08" db="EMBL/GenBank/DDBJ databases">
        <authorList>
            <person name="Seo M.-J."/>
        </authorList>
    </citation>
    <scope>NUCLEOTIDE SEQUENCE [LARGE SCALE GENOMIC DNA]</scope>
    <source>
        <strain evidence="2 3">KIGAM211</strain>
    </source>
</reference>
<feature type="chain" id="PRO_5039057294" description="DUF3558 domain-containing protein" evidence="1">
    <location>
        <begin position="24"/>
        <end position="219"/>
    </location>
</feature>
<gene>
    <name evidence="2" type="ORF">H5V45_05875</name>
</gene>
<organism evidence="2 3">
    <name type="scientific">Nocardioides luti</name>
    <dbReference type="NCBI Taxonomy" id="2761101"/>
    <lineage>
        <taxon>Bacteria</taxon>
        <taxon>Bacillati</taxon>
        <taxon>Actinomycetota</taxon>
        <taxon>Actinomycetes</taxon>
        <taxon>Propionibacteriales</taxon>
        <taxon>Nocardioidaceae</taxon>
        <taxon>Nocardioides</taxon>
    </lineage>
</organism>
<evidence type="ECO:0000313" key="2">
    <source>
        <dbReference type="EMBL" id="MBB6626844.1"/>
    </source>
</evidence>
<dbReference type="InterPro" id="IPR006311">
    <property type="entry name" value="TAT_signal"/>
</dbReference>
<protein>
    <recommendedName>
        <fullName evidence="4">DUF3558 domain-containing protein</fullName>
    </recommendedName>
</protein>
<dbReference type="AlphaFoldDB" id="A0A7X0REJ0"/>
<dbReference type="PROSITE" id="PS51257">
    <property type="entry name" value="PROKAR_LIPOPROTEIN"/>
    <property type="match status" value="1"/>
</dbReference>
<name>A0A7X0REJ0_9ACTN</name>
<accession>A0A7X0REJ0</accession>
<evidence type="ECO:0000256" key="1">
    <source>
        <dbReference type="SAM" id="SignalP"/>
    </source>
</evidence>
<keyword evidence="1" id="KW-0732">Signal</keyword>
<keyword evidence="3" id="KW-1185">Reference proteome</keyword>
<dbReference type="RefSeq" id="WP_185252071.1">
    <property type="nucleotide sequence ID" value="NZ_JACKXE010000001.1"/>
</dbReference>
<sequence>MSDVRRPALATALTALLLLGATACTDDAPKAPAAAPSDPATPLEDLDTGSLVIVRDAFCDRVSPAEVEAVLGAEVDTSTSYDNGQPAQLSDRVKDVAHEFGCTWTATDGTVGRAWVFAPPVTPARARLLVKAAPDEAGDGCTRAGDAADFGAPSVAVVCDGPKRHEASFHGLFGDAWLSCSLTLPADGAGAGSTDRQALLDRTGTWCVDVAQAAAAGSG</sequence>